<keyword evidence="1" id="KW-0808">Transferase</keyword>
<proteinExistence type="predicted"/>
<reference evidence="1" key="1">
    <citation type="submission" date="2020-02" db="EMBL/GenBank/DDBJ databases">
        <authorList>
            <person name="Meier V. D."/>
        </authorList>
    </citation>
    <scope>NUCLEOTIDE SEQUENCE</scope>
    <source>
        <strain evidence="1">AVDCRST_MAG96</strain>
    </source>
</reference>
<dbReference type="EC" id="2.1.1.72" evidence="1"/>
<organism evidence="1">
    <name type="scientific">uncultured Segetibacter sp</name>
    <dbReference type="NCBI Taxonomy" id="481133"/>
    <lineage>
        <taxon>Bacteria</taxon>
        <taxon>Pseudomonadati</taxon>
        <taxon>Bacteroidota</taxon>
        <taxon>Chitinophagia</taxon>
        <taxon>Chitinophagales</taxon>
        <taxon>Chitinophagaceae</taxon>
        <taxon>Segetibacter</taxon>
        <taxon>environmental samples</taxon>
    </lineage>
</organism>
<gene>
    <name evidence="1" type="ORF">AVDCRST_MAG96-3765</name>
</gene>
<keyword evidence="1" id="KW-0489">Methyltransferase</keyword>
<protein>
    <submittedName>
        <fullName evidence="1">Type I restriction-modification system, DNA-methyltransferase subunit M</fullName>
        <ecNumber evidence="1">2.1.1.72</ecNumber>
    </submittedName>
</protein>
<sequence>MGDITSLDITSLNDKLLADLDNLPNPDVLAEEIAENLESALASFQDVLKRLKSV</sequence>
<dbReference type="AlphaFoldDB" id="A0A6J4TY46"/>
<name>A0A6J4TY46_9BACT</name>
<dbReference type="GO" id="GO:0009007">
    <property type="term" value="F:site-specific DNA-methyltransferase (adenine-specific) activity"/>
    <property type="evidence" value="ECO:0007669"/>
    <property type="project" value="UniProtKB-EC"/>
</dbReference>
<dbReference type="EMBL" id="CADCVN010001467">
    <property type="protein sequence ID" value="CAA9534025.1"/>
    <property type="molecule type" value="Genomic_DNA"/>
</dbReference>
<accession>A0A6J4TY46</accession>
<evidence type="ECO:0000313" key="1">
    <source>
        <dbReference type="EMBL" id="CAA9534025.1"/>
    </source>
</evidence>
<dbReference type="GO" id="GO:0032259">
    <property type="term" value="P:methylation"/>
    <property type="evidence" value="ECO:0007669"/>
    <property type="project" value="UniProtKB-KW"/>
</dbReference>